<dbReference type="Proteomes" id="UP000241762">
    <property type="component" value="Chromosome"/>
</dbReference>
<dbReference type="InterPro" id="IPR029060">
    <property type="entry name" value="PIN-like_dom_sf"/>
</dbReference>
<dbReference type="SUPFAM" id="SSF88723">
    <property type="entry name" value="PIN domain-like"/>
    <property type="match status" value="1"/>
</dbReference>
<evidence type="ECO:0000259" key="1">
    <source>
        <dbReference type="Pfam" id="PF01850"/>
    </source>
</evidence>
<keyword evidence="3" id="KW-1185">Reference proteome</keyword>
<dbReference type="AlphaFoldDB" id="A0A2P1PAA1"/>
<dbReference type="KEGG" id="ptc:phytr_12560"/>
<dbReference type="Pfam" id="PF01850">
    <property type="entry name" value="PIN"/>
    <property type="match status" value="1"/>
</dbReference>
<dbReference type="InterPro" id="IPR041705">
    <property type="entry name" value="PIN_Sll0205"/>
</dbReference>
<dbReference type="EMBL" id="CP027845">
    <property type="protein sequence ID" value="AVP88180.1"/>
    <property type="molecule type" value="Genomic_DNA"/>
</dbReference>
<name>A0A2P1PAA1_9RICK</name>
<dbReference type="CDD" id="cd09872">
    <property type="entry name" value="PIN_Sll0205-like"/>
    <property type="match status" value="1"/>
</dbReference>
<dbReference type="PANTHER" id="PTHR36173:SF1">
    <property type="entry name" value="RIBONUCLEASE VAPC22"/>
    <property type="match status" value="1"/>
</dbReference>
<proteinExistence type="predicted"/>
<gene>
    <name evidence="2" type="ORF">phytr_12560</name>
</gene>
<accession>A0A2P1PAA1</accession>
<protein>
    <submittedName>
        <fullName evidence="2">Toxin of toxin-antitoxin system</fullName>
    </submittedName>
</protein>
<evidence type="ECO:0000313" key="2">
    <source>
        <dbReference type="EMBL" id="AVP88180.1"/>
    </source>
</evidence>
<dbReference type="InterPro" id="IPR002716">
    <property type="entry name" value="PIN_dom"/>
</dbReference>
<evidence type="ECO:0000313" key="3">
    <source>
        <dbReference type="Proteomes" id="UP000241762"/>
    </source>
</evidence>
<dbReference type="InterPro" id="IPR052919">
    <property type="entry name" value="TA_system_RNase"/>
</dbReference>
<dbReference type="PANTHER" id="PTHR36173">
    <property type="entry name" value="RIBONUCLEASE VAPC16-RELATED"/>
    <property type="match status" value="1"/>
</dbReference>
<reference evidence="2 3" key="1">
    <citation type="submission" date="2018-03" db="EMBL/GenBank/DDBJ databases">
        <title>A gene transfer event suggests a long-term partnership between eustigmatophyte algae and a novel lineage of endosymbiotic bacteria.</title>
        <authorList>
            <person name="Yurchenko T."/>
            <person name="Sevcikova T."/>
            <person name="Pribyl P."/>
            <person name="El Karkouri K."/>
            <person name="Klimes V."/>
            <person name="Amaral R."/>
            <person name="Zbrankova V."/>
            <person name="Kim E."/>
            <person name="Raoult D."/>
            <person name="Santos L.M.A."/>
            <person name="Elias M."/>
        </authorList>
    </citation>
    <scope>NUCLEOTIDE SEQUENCE [LARGE SCALE GENOMIC DNA]</scope>
    <source>
        <strain evidence="2">CCALA 838</strain>
    </source>
</reference>
<sequence>MKSGQLKMSNNMIVLDTHVLLWALLSPEELSEEMRGVISSVQKEGKLIVCSISLWEIAMLKFKKRINIYQPVKDFLAAITSVPGLVVKDISSEIEAESVLLTNEFYGDPADRIIIATTKVYGATLITRDQKILSWAEQGDIRFLKG</sequence>
<feature type="domain" description="PIN" evidence="1">
    <location>
        <begin position="13"/>
        <end position="132"/>
    </location>
</feature>
<dbReference type="Gene3D" id="3.40.50.1010">
    <property type="entry name" value="5'-nuclease"/>
    <property type="match status" value="1"/>
</dbReference>
<organism evidence="2 3">
    <name type="scientific">Candidatus Phycorickettsia trachydisci</name>
    <dbReference type="NCBI Taxonomy" id="2115978"/>
    <lineage>
        <taxon>Bacteria</taxon>
        <taxon>Pseudomonadati</taxon>
        <taxon>Pseudomonadota</taxon>
        <taxon>Alphaproteobacteria</taxon>
        <taxon>Rickettsiales</taxon>
        <taxon>Rickettsiaceae</taxon>
        <taxon>Candidatus Phycorickettsia</taxon>
    </lineage>
</organism>